<dbReference type="AlphaFoldDB" id="A0A432MGD9"/>
<proteinExistence type="predicted"/>
<reference evidence="2 3" key="2">
    <citation type="submission" date="2019-01" db="EMBL/GenBank/DDBJ databases">
        <title>Tautonia sociabilis, a novel thermotolerant planctomycete of Isosphaeraceae family, isolated from a 4000 m deep subterranean habitat.</title>
        <authorList>
            <person name="Kovaleva O.L."/>
            <person name="Elcheninov A.G."/>
            <person name="Van Heerden E."/>
            <person name="Toshchakov S.V."/>
            <person name="Novikov A."/>
            <person name="Bonch-Osmolovskaya E.A."/>
            <person name="Kublanov I.V."/>
        </authorList>
    </citation>
    <scope>NUCLEOTIDE SEQUENCE [LARGE SCALE GENOMIC DNA]</scope>
    <source>
        <strain evidence="2 3">GM2012</strain>
    </source>
</reference>
<name>A0A432MGD9_9BACT</name>
<sequence>MGAIPVARWLEFARLVPLVGALAVFAGCESQGPAEQVGENLDNAAQDVGDALDPAGPAEEAGEAIDETLNP</sequence>
<evidence type="ECO:0000313" key="3">
    <source>
        <dbReference type="Proteomes" id="UP000280296"/>
    </source>
</evidence>
<feature type="compositionally biased region" description="Acidic residues" evidence="1">
    <location>
        <begin position="60"/>
        <end position="71"/>
    </location>
</feature>
<dbReference type="Proteomes" id="UP000280296">
    <property type="component" value="Unassembled WGS sequence"/>
</dbReference>
<accession>A0A432MGD9</accession>
<dbReference type="EMBL" id="RYZH01000039">
    <property type="protein sequence ID" value="RUL85524.1"/>
    <property type="molecule type" value="Genomic_DNA"/>
</dbReference>
<evidence type="ECO:0000313" key="2">
    <source>
        <dbReference type="EMBL" id="RUL85524.1"/>
    </source>
</evidence>
<comment type="caution">
    <text evidence="2">The sequence shown here is derived from an EMBL/GenBank/DDBJ whole genome shotgun (WGS) entry which is preliminary data.</text>
</comment>
<reference evidence="2 3" key="1">
    <citation type="submission" date="2018-12" db="EMBL/GenBank/DDBJ databases">
        <authorList>
            <person name="Toschakov S.V."/>
        </authorList>
    </citation>
    <scope>NUCLEOTIDE SEQUENCE [LARGE SCALE GENOMIC DNA]</scope>
    <source>
        <strain evidence="2 3">GM2012</strain>
    </source>
</reference>
<protein>
    <submittedName>
        <fullName evidence="2">Uncharacterized protein</fullName>
    </submittedName>
</protein>
<keyword evidence="3" id="KW-1185">Reference proteome</keyword>
<gene>
    <name evidence="2" type="ORF">TsocGM_18260</name>
</gene>
<feature type="region of interest" description="Disordered" evidence="1">
    <location>
        <begin position="47"/>
        <end position="71"/>
    </location>
</feature>
<organism evidence="2 3">
    <name type="scientific">Tautonia sociabilis</name>
    <dbReference type="NCBI Taxonomy" id="2080755"/>
    <lineage>
        <taxon>Bacteria</taxon>
        <taxon>Pseudomonadati</taxon>
        <taxon>Planctomycetota</taxon>
        <taxon>Planctomycetia</taxon>
        <taxon>Isosphaerales</taxon>
        <taxon>Isosphaeraceae</taxon>
        <taxon>Tautonia</taxon>
    </lineage>
</organism>
<evidence type="ECO:0000256" key="1">
    <source>
        <dbReference type="SAM" id="MobiDB-lite"/>
    </source>
</evidence>
<dbReference type="OrthoDB" id="5461124at2"/>